<evidence type="ECO:0000256" key="7">
    <source>
        <dbReference type="ARBA" id="ARBA00023004"/>
    </source>
</evidence>
<feature type="domain" description="Dyp-type peroxidase C-terminal" evidence="11">
    <location>
        <begin position="229"/>
        <end position="423"/>
    </location>
</feature>
<keyword evidence="13" id="KW-1185">Reference proteome</keyword>
<dbReference type="InterPro" id="IPR048328">
    <property type="entry name" value="Dyp_perox_C"/>
</dbReference>
<dbReference type="SUPFAM" id="SSF54909">
    <property type="entry name" value="Dimeric alpha+beta barrel"/>
    <property type="match status" value="1"/>
</dbReference>
<dbReference type="RefSeq" id="WP_013017427.1">
    <property type="nucleotide sequence ID" value="NC_013947.1"/>
</dbReference>
<reference evidence="12 13" key="1">
    <citation type="journal article" date="2009" name="Stand. Genomic Sci.">
        <title>Complete genome sequence of Stackebrandtia nassauensis type strain (LLR-40K-21).</title>
        <authorList>
            <person name="Munk C."/>
            <person name="Lapidus A."/>
            <person name="Copeland A."/>
            <person name="Jando M."/>
            <person name="Mayilraj S."/>
            <person name="Glavina Del Rio T."/>
            <person name="Nolan M."/>
            <person name="Chen F."/>
            <person name="Lucas S."/>
            <person name="Tice H."/>
            <person name="Cheng J.F."/>
            <person name="Han C."/>
            <person name="Detter J.C."/>
            <person name="Bruce D."/>
            <person name="Goodwin L."/>
            <person name="Chain P."/>
            <person name="Pitluck S."/>
            <person name="Goker M."/>
            <person name="Ovchinikova G."/>
            <person name="Pati A."/>
            <person name="Ivanova N."/>
            <person name="Mavromatis K."/>
            <person name="Chen A."/>
            <person name="Palaniappan K."/>
            <person name="Land M."/>
            <person name="Hauser L."/>
            <person name="Chang Y.J."/>
            <person name="Jeffries C.D."/>
            <person name="Bristow J."/>
            <person name="Eisen J.A."/>
            <person name="Markowitz V."/>
            <person name="Hugenholtz P."/>
            <person name="Kyrpides N.C."/>
            <person name="Klenk H.P."/>
        </authorList>
    </citation>
    <scope>NUCLEOTIDE SEQUENCE [LARGE SCALE GENOMIC DNA]</scope>
    <source>
        <strain evidence="13">DSM 44728 / CIP 108903 / NRRL B-16338 / NBRC 102104 / LLR-40K-21</strain>
    </source>
</reference>
<dbReference type="GO" id="GO:0020037">
    <property type="term" value="F:heme binding"/>
    <property type="evidence" value="ECO:0007669"/>
    <property type="project" value="InterPro"/>
</dbReference>
<dbReference type="GO" id="GO:0005829">
    <property type="term" value="C:cytosol"/>
    <property type="evidence" value="ECO:0007669"/>
    <property type="project" value="TreeGrafter"/>
</dbReference>
<dbReference type="Proteomes" id="UP000000844">
    <property type="component" value="Chromosome"/>
</dbReference>
<dbReference type="GO" id="GO:0004601">
    <property type="term" value="F:peroxidase activity"/>
    <property type="evidence" value="ECO:0007669"/>
    <property type="project" value="UniProtKB-KW"/>
</dbReference>
<keyword evidence="3" id="KW-0349">Heme</keyword>
<proteinExistence type="inferred from homology"/>
<keyword evidence="6" id="KW-0560">Oxidoreductase</keyword>
<comment type="similarity">
    <text evidence="8">Belongs to the DyP-type peroxidase family.</text>
</comment>
<dbReference type="Pfam" id="PF04261">
    <property type="entry name" value="Dyp_perox_N"/>
    <property type="match status" value="1"/>
</dbReference>
<keyword evidence="2 12" id="KW-0575">Peroxidase</keyword>
<dbReference type="PROSITE" id="PS51404">
    <property type="entry name" value="DYP_PEROXIDASE"/>
    <property type="match status" value="1"/>
</dbReference>
<evidence type="ECO:0000256" key="5">
    <source>
        <dbReference type="ARBA" id="ARBA00022729"/>
    </source>
</evidence>
<dbReference type="InterPro" id="IPR006311">
    <property type="entry name" value="TAT_signal"/>
</dbReference>
<evidence type="ECO:0000313" key="13">
    <source>
        <dbReference type="Proteomes" id="UP000000844"/>
    </source>
</evidence>
<accession>D3Q1Y9</accession>
<gene>
    <name evidence="12" type="ordered locus">Snas_2163</name>
</gene>
<dbReference type="Pfam" id="PF20628">
    <property type="entry name" value="Dyp_perox_C"/>
    <property type="match status" value="1"/>
</dbReference>
<organism evidence="12 13">
    <name type="scientific">Stackebrandtia nassauensis (strain DSM 44728 / CIP 108903 / NRRL B-16338 / NBRC 102104 / LLR-40K-21)</name>
    <dbReference type="NCBI Taxonomy" id="446470"/>
    <lineage>
        <taxon>Bacteria</taxon>
        <taxon>Bacillati</taxon>
        <taxon>Actinomycetota</taxon>
        <taxon>Actinomycetes</taxon>
        <taxon>Glycomycetales</taxon>
        <taxon>Glycomycetaceae</taxon>
        <taxon>Stackebrandtia</taxon>
    </lineage>
</organism>
<feature type="domain" description="Dyp-type peroxidase N-terminal" evidence="10">
    <location>
        <begin position="58"/>
        <end position="221"/>
    </location>
</feature>
<dbReference type="GO" id="GO:0046872">
    <property type="term" value="F:metal ion binding"/>
    <property type="evidence" value="ECO:0007669"/>
    <property type="project" value="UniProtKB-KW"/>
</dbReference>
<dbReference type="HOGENOM" id="CLU_039488_2_0_11"/>
<evidence type="ECO:0000259" key="11">
    <source>
        <dbReference type="Pfam" id="PF20628"/>
    </source>
</evidence>
<evidence type="ECO:0000256" key="3">
    <source>
        <dbReference type="ARBA" id="ARBA00022617"/>
    </source>
</evidence>
<evidence type="ECO:0000256" key="4">
    <source>
        <dbReference type="ARBA" id="ARBA00022723"/>
    </source>
</evidence>
<dbReference type="InterPro" id="IPR006314">
    <property type="entry name" value="Dyp_peroxidase"/>
</dbReference>
<feature type="signal peptide" evidence="9">
    <location>
        <begin position="1"/>
        <end position="40"/>
    </location>
</feature>
<dbReference type="PANTHER" id="PTHR30521">
    <property type="entry name" value="DEFERROCHELATASE/PEROXIDASE"/>
    <property type="match status" value="1"/>
</dbReference>
<dbReference type="AlphaFoldDB" id="D3Q1Y9"/>
<dbReference type="OrthoDB" id="9781066at2"/>
<dbReference type="InterPro" id="IPR011008">
    <property type="entry name" value="Dimeric_a/b-barrel"/>
</dbReference>
<keyword evidence="5 9" id="KW-0732">Signal</keyword>
<dbReference type="PANTHER" id="PTHR30521:SF4">
    <property type="entry name" value="DEFERROCHELATASE"/>
    <property type="match status" value="1"/>
</dbReference>
<evidence type="ECO:0000259" key="10">
    <source>
        <dbReference type="Pfam" id="PF04261"/>
    </source>
</evidence>
<dbReference type="PROSITE" id="PS51318">
    <property type="entry name" value="TAT"/>
    <property type="match status" value="1"/>
</dbReference>
<dbReference type="NCBIfam" id="TIGR01413">
    <property type="entry name" value="Dyp_perox_fam"/>
    <property type="match status" value="1"/>
</dbReference>
<dbReference type="eggNOG" id="COG2837">
    <property type="taxonomic scope" value="Bacteria"/>
</dbReference>
<protein>
    <submittedName>
        <fullName evidence="12">Dyp-type peroxidase family</fullName>
    </submittedName>
</protein>
<evidence type="ECO:0000313" key="12">
    <source>
        <dbReference type="EMBL" id="ADD41856.1"/>
    </source>
</evidence>
<dbReference type="STRING" id="446470.Snas_2163"/>
<evidence type="ECO:0000256" key="6">
    <source>
        <dbReference type="ARBA" id="ARBA00023002"/>
    </source>
</evidence>
<dbReference type="EMBL" id="CP001778">
    <property type="protein sequence ID" value="ADD41856.1"/>
    <property type="molecule type" value="Genomic_DNA"/>
</dbReference>
<sequence length="435" mass="47150">MPEEEPTTSPALPRRKVFTSLAATAAVAGTAGVFAGQALAQPAVAGPEPTVPFHGEHQPGIAMPQQKHAVFVAFQLLPKDMRTGKELTEKQVAAKLAALLEDWTATAEALMRGADPQPLASHTKSHFATEAIAEGLNPARLTITLGMGPWAFRMAGLADRAPRHLTELPDFPGDQLNPGWSGGDLLLQICGDDPQVISEAFLSMRARVMGTCQLKWTQQGFLSTPKGATPRNLMGHKDGTANPGFDSPEFAETVWSKKDEPEWFSGGSYLIFRKIRMRLPEWSLATADKQNRSIGRHRDTGAGLGAETETAELDLDAKDGKGKPVIPIDAHVRRVKDVPMFRRSFNYDYGFLTQKELQQDDHATGTDGHSHDKHPYDAGLLFTAYVADPANFIEAQDKMSESDALNEFVINTGSAIFAVPPGVSEGQSWARGLFG</sequence>
<name>D3Q1Y9_STANL</name>
<dbReference type="KEGG" id="sna:Snas_2163"/>
<evidence type="ECO:0000256" key="2">
    <source>
        <dbReference type="ARBA" id="ARBA00022559"/>
    </source>
</evidence>
<keyword evidence="7" id="KW-0408">Iron</keyword>
<evidence type="ECO:0000256" key="1">
    <source>
        <dbReference type="ARBA" id="ARBA00001970"/>
    </source>
</evidence>
<keyword evidence="4" id="KW-0479">Metal-binding</keyword>
<comment type="cofactor">
    <cofactor evidence="1">
        <name>heme b</name>
        <dbReference type="ChEBI" id="CHEBI:60344"/>
    </cofactor>
</comment>
<dbReference type="InterPro" id="IPR048327">
    <property type="entry name" value="Dyp_perox_N"/>
</dbReference>
<feature type="chain" id="PRO_5003048566" evidence="9">
    <location>
        <begin position="41"/>
        <end position="435"/>
    </location>
</feature>
<evidence type="ECO:0000256" key="8">
    <source>
        <dbReference type="ARBA" id="ARBA00025737"/>
    </source>
</evidence>
<evidence type="ECO:0000256" key="9">
    <source>
        <dbReference type="SAM" id="SignalP"/>
    </source>
</evidence>